<keyword evidence="1" id="KW-0812">Transmembrane</keyword>
<keyword evidence="3" id="KW-1185">Reference proteome</keyword>
<keyword evidence="1" id="KW-0472">Membrane</keyword>
<reference evidence="2 3" key="1">
    <citation type="submission" date="2016-07" db="EMBL/GenBank/DDBJ databases">
        <title>Pervasive Adenine N6-methylation of Active Genes in Fungi.</title>
        <authorList>
            <consortium name="DOE Joint Genome Institute"/>
            <person name="Mondo S.J."/>
            <person name="Dannebaum R.O."/>
            <person name="Kuo R.C."/>
            <person name="Labutti K."/>
            <person name="Haridas S."/>
            <person name="Kuo A."/>
            <person name="Salamov A."/>
            <person name="Ahrendt S.R."/>
            <person name="Lipzen A."/>
            <person name="Sullivan W."/>
            <person name="Andreopoulos W.B."/>
            <person name="Clum A."/>
            <person name="Lindquist E."/>
            <person name="Daum C."/>
            <person name="Ramamoorthy G.K."/>
            <person name="Gryganskyi A."/>
            <person name="Culley D."/>
            <person name="Magnuson J.K."/>
            <person name="James T.Y."/>
            <person name="O'Malley M.A."/>
            <person name="Stajich J.E."/>
            <person name="Spatafora J.W."/>
            <person name="Visel A."/>
            <person name="Grigoriev I.V."/>
        </authorList>
    </citation>
    <scope>NUCLEOTIDE SEQUENCE [LARGE SCALE GENOMIC DNA]</scope>
    <source>
        <strain evidence="2 3">PL171</strain>
    </source>
</reference>
<organism evidence="2 3">
    <name type="scientific">Catenaria anguillulae PL171</name>
    <dbReference type="NCBI Taxonomy" id="765915"/>
    <lineage>
        <taxon>Eukaryota</taxon>
        <taxon>Fungi</taxon>
        <taxon>Fungi incertae sedis</taxon>
        <taxon>Blastocladiomycota</taxon>
        <taxon>Blastocladiomycetes</taxon>
        <taxon>Blastocladiales</taxon>
        <taxon>Catenariaceae</taxon>
        <taxon>Catenaria</taxon>
    </lineage>
</organism>
<accession>A0A1Y2HXZ9</accession>
<dbReference type="EMBL" id="MCFL01000007">
    <property type="protein sequence ID" value="ORZ38814.1"/>
    <property type="molecule type" value="Genomic_DNA"/>
</dbReference>
<gene>
    <name evidence="2" type="ORF">BCR44DRAFT_1427837</name>
</gene>
<protein>
    <submittedName>
        <fullName evidence="2">Uncharacterized protein</fullName>
    </submittedName>
</protein>
<comment type="caution">
    <text evidence="2">The sequence shown here is derived from an EMBL/GenBank/DDBJ whole genome shotgun (WGS) entry which is preliminary data.</text>
</comment>
<evidence type="ECO:0000313" key="3">
    <source>
        <dbReference type="Proteomes" id="UP000193411"/>
    </source>
</evidence>
<feature type="non-terminal residue" evidence="2">
    <location>
        <position position="52"/>
    </location>
</feature>
<dbReference type="Proteomes" id="UP000193411">
    <property type="component" value="Unassembled WGS sequence"/>
</dbReference>
<keyword evidence="1" id="KW-1133">Transmembrane helix</keyword>
<sequence>MRPVMLVANEGQLVGMPLMSVMIASDVCPNVAVAAVGGTAAWRWRRWWCRRR</sequence>
<proteinExistence type="predicted"/>
<evidence type="ECO:0000256" key="1">
    <source>
        <dbReference type="SAM" id="Phobius"/>
    </source>
</evidence>
<evidence type="ECO:0000313" key="2">
    <source>
        <dbReference type="EMBL" id="ORZ38814.1"/>
    </source>
</evidence>
<name>A0A1Y2HXZ9_9FUNG</name>
<dbReference type="AlphaFoldDB" id="A0A1Y2HXZ9"/>
<feature type="transmembrane region" description="Helical" evidence="1">
    <location>
        <begin position="20"/>
        <end position="42"/>
    </location>
</feature>